<dbReference type="PANTHER" id="PTHR10763:SF22">
    <property type="entry name" value="ORC1-TYPE DNA REPLICATION PROTEIN"/>
    <property type="match status" value="1"/>
</dbReference>
<feature type="domain" description="Cdc6 C-terminal" evidence="7">
    <location>
        <begin position="306"/>
        <end position="390"/>
    </location>
</feature>
<name>A0A1I3A634_9EURY</name>
<evidence type="ECO:0000256" key="2">
    <source>
        <dbReference type="ARBA" id="ARBA00022705"/>
    </source>
</evidence>
<dbReference type="Pfam" id="PF22703">
    <property type="entry name" value="Cdc6_lid"/>
    <property type="match status" value="1"/>
</dbReference>
<dbReference type="Gene3D" id="3.40.50.300">
    <property type="entry name" value="P-loop containing nucleotide triphosphate hydrolases"/>
    <property type="match status" value="1"/>
</dbReference>
<dbReference type="HAMAP" id="MF_01407">
    <property type="entry name" value="ORC1_type_DNA_replic_protein"/>
    <property type="match status" value="1"/>
</dbReference>
<keyword evidence="3 5" id="KW-0547">Nucleotide-binding</keyword>
<dbReference type="InterPro" id="IPR050311">
    <property type="entry name" value="ORC1/CDC6"/>
</dbReference>
<dbReference type="Gene3D" id="1.10.10.10">
    <property type="entry name" value="Winged helix-like DNA-binding domain superfamily/Winged helix DNA-binding domain"/>
    <property type="match status" value="1"/>
</dbReference>
<dbReference type="Pfam" id="PF09079">
    <property type="entry name" value="WHD_Cdc6"/>
    <property type="match status" value="1"/>
</dbReference>
<dbReference type="CDD" id="cd08768">
    <property type="entry name" value="Cdc6_C"/>
    <property type="match status" value="1"/>
</dbReference>
<dbReference type="InterPro" id="IPR015163">
    <property type="entry name" value="Cdc6_C"/>
</dbReference>
<feature type="binding site" evidence="5">
    <location>
        <position position="223"/>
    </location>
    <ligand>
        <name>ATP</name>
        <dbReference type="ChEBI" id="CHEBI:30616"/>
    </ligand>
</feature>
<keyword evidence="4 5" id="KW-0067">ATP-binding</keyword>
<reference evidence="8 9" key="1">
    <citation type="submission" date="2016-10" db="EMBL/GenBank/DDBJ databases">
        <authorList>
            <person name="Varghese N."/>
            <person name="Submissions S."/>
        </authorList>
    </citation>
    <scope>NUCLEOTIDE SEQUENCE [LARGE SCALE GENOMIC DNA]</scope>
    <source>
        <strain evidence="8 9">CGMCC 1.6377</strain>
    </source>
</reference>
<evidence type="ECO:0000259" key="7">
    <source>
        <dbReference type="SMART" id="SM01074"/>
    </source>
</evidence>
<accession>A0A1I3A634</accession>
<comment type="similarity">
    <text evidence="1 5">Belongs to the CDC6/cdc18 family.</text>
</comment>
<dbReference type="SUPFAM" id="SSF46785">
    <property type="entry name" value="Winged helix' DNA-binding domain"/>
    <property type="match status" value="1"/>
</dbReference>
<dbReference type="InterPro" id="IPR027417">
    <property type="entry name" value="P-loop_NTPase"/>
</dbReference>
<dbReference type="FunFam" id="1.10.8.60:FF:000073">
    <property type="entry name" value="ORC1-type DNA replication protein"/>
    <property type="match status" value="1"/>
</dbReference>
<evidence type="ECO:0000256" key="3">
    <source>
        <dbReference type="ARBA" id="ARBA00022741"/>
    </source>
</evidence>
<feature type="domain" description="AAA+ ATPase" evidence="6">
    <location>
        <begin position="50"/>
        <end position="230"/>
    </location>
</feature>
<dbReference type="OrthoDB" id="195574at2157"/>
<dbReference type="InterPro" id="IPR055237">
    <property type="entry name" value="Cdc6_lid"/>
</dbReference>
<sequence length="400" mass="45123">MAGPFSDIERSIFAAKEVLSEDHQPDKILERDEEIDEYRHALQDVLFGRTPQNVMLYGKAGLGKTAVTKYMMEALRDEITERPDADELHVHELNCNGKTVYSVVRTLVNELLPETASVFPKRGLSTSDAFEELYAQLDRLGGTHLVVFDEIDHLDDVDTLLYELPRARSIGHITNSKIGIIGISNNYTFRRSLSPKVKDTLMESEISFSPYDASELRAILDDRIDRAFVDGVCDDSAIARAAAIAAKDRGNARQAIDLLRVGGEVAKKRGDDHVDDSHIVEAQELVQRGRLRNRIRDQTQHAQLLLETLAYIEQRGDTPTRSKTIKTRYEDVAASHAADPLTTLKSIQNHLSDLHMLGFLQRSGQNHGESGGRYYEYSLDLDPEIVLDIRREIETERDPR</sequence>
<dbReference type="EMBL" id="FOPZ01000004">
    <property type="protein sequence ID" value="SFH44761.1"/>
    <property type="molecule type" value="Genomic_DNA"/>
</dbReference>
<dbReference type="Gene3D" id="1.10.8.60">
    <property type="match status" value="1"/>
</dbReference>
<organism evidence="8 9">
    <name type="scientific">Halorubrum aquaticum</name>
    <dbReference type="NCBI Taxonomy" id="387340"/>
    <lineage>
        <taxon>Archaea</taxon>
        <taxon>Methanobacteriati</taxon>
        <taxon>Methanobacteriota</taxon>
        <taxon>Stenosarchaea group</taxon>
        <taxon>Halobacteria</taxon>
        <taxon>Halobacteriales</taxon>
        <taxon>Haloferacaceae</taxon>
        <taxon>Halorubrum</taxon>
    </lineage>
</organism>
<dbReference type="NCBIfam" id="TIGR02928">
    <property type="entry name" value="orc1/cdc6 family replication initiation protein"/>
    <property type="match status" value="1"/>
</dbReference>
<dbReference type="GO" id="GO:0006260">
    <property type="term" value="P:DNA replication"/>
    <property type="evidence" value="ECO:0007669"/>
    <property type="project" value="UniProtKB-UniRule"/>
</dbReference>
<dbReference type="SMART" id="SM00382">
    <property type="entry name" value="AAA"/>
    <property type="match status" value="1"/>
</dbReference>
<keyword evidence="9" id="KW-1185">Reference proteome</keyword>
<dbReference type="AlphaFoldDB" id="A0A1I3A634"/>
<dbReference type="SUPFAM" id="SSF52540">
    <property type="entry name" value="P-loop containing nucleoside triphosphate hydrolases"/>
    <property type="match status" value="1"/>
</dbReference>
<dbReference type="InterPro" id="IPR003593">
    <property type="entry name" value="AAA+_ATPase"/>
</dbReference>
<comment type="function">
    <text evidence="5">Involved in regulation of DNA replication.</text>
</comment>
<keyword evidence="2 5" id="KW-0235">DNA replication</keyword>
<proteinExistence type="inferred from homology"/>
<protein>
    <recommendedName>
        <fullName evidence="5">ORC1-type DNA replication protein</fullName>
    </recommendedName>
</protein>
<dbReference type="InterPro" id="IPR036390">
    <property type="entry name" value="WH_DNA-bd_sf"/>
</dbReference>
<dbReference type="RefSeq" id="WP_149783775.1">
    <property type="nucleotide sequence ID" value="NZ_BAAADP010000001.1"/>
</dbReference>
<evidence type="ECO:0000259" key="6">
    <source>
        <dbReference type="SMART" id="SM00382"/>
    </source>
</evidence>
<dbReference type="InterPro" id="IPR014277">
    <property type="entry name" value="Orc1/Cdc6_arc"/>
</dbReference>
<dbReference type="InterPro" id="IPR036388">
    <property type="entry name" value="WH-like_DNA-bd_sf"/>
</dbReference>
<evidence type="ECO:0000313" key="8">
    <source>
        <dbReference type="EMBL" id="SFH44761.1"/>
    </source>
</evidence>
<feature type="binding site" evidence="5">
    <location>
        <position position="211"/>
    </location>
    <ligand>
        <name>ATP</name>
        <dbReference type="ChEBI" id="CHEBI:30616"/>
    </ligand>
</feature>
<dbReference type="PANTHER" id="PTHR10763">
    <property type="entry name" value="CELL DIVISION CONTROL PROTEIN 6-RELATED"/>
    <property type="match status" value="1"/>
</dbReference>
<evidence type="ECO:0000256" key="4">
    <source>
        <dbReference type="ARBA" id="ARBA00022840"/>
    </source>
</evidence>
<gene>
    <name evidence="8" type="ORF">SAMN04488066_104123</name>
</gene>
<dbReference type="Pfam" id="PF13191">
    <property type="entry name" value="AAA_16"/>
    <property type="match status" value="1"/>
</dbReference>
<dbReference type="SMART" id="SM01074">
    <property type="entry name" value="Cdc6_C"/>
    <property type="match status" value="1"/>
</dbReference>
<evidence type="ECO:0000313" key="9">
    <source>
        <dbReference type="Proteomes" id="UP000323537"/>
    </source>
</evidence>
<dbReference type="Proteomes" id="UP000323537">
    <property type="component" value="Unassembled WGS sequence"/>
</dbReference>
<dbReference type="InterPro" id="IPR041664">
    <property type="entry name" value="AAA_16"/>
</dbReference>
<evidence type="ECO:0000256" key="5">
    <source>
        <dbReference type="HAMAP-Rule" id="MF_01407"/>
    </source>
</evidence>
<comment type="caution">
    <text evidence="5">Lacks conserved residue(s) required for the propagation of feature annotation.</text>
</comment>
<evidence type="ECO:0000256" key="1">
    <source>
        <dbReference type="ARBA" id="ARBA00006184"/>
    </source>
</evidence>
<dbReference type="GO" id="GO:0005524">
    <property type="term" value="F:ATP binding"/>
    <property type="evidence" value="ECO:0007669"/>
    <property type="project" value="UniProtKB-UniRule"/>
</dbReference>